<organism evidence="5 6">
    <name type="scientific">Phrynocephalus forsythii</name>
    <dbReference type="NCBI Taxonomy" id="171643"/>
    <lineage>
        <taxon>Eukaryota</taxon>
        <taxon>Metazoa</taxon>
        <taxon>Chordata</taxon>
        <taxon>Craniata</taxon>
        <taxon>Vertebrata</taxon>
        <taxon>Euteleostomi</taxon>
        <taxon>Lepidosauria</taxon>
        <taxon>Squamata</taxon>
        <taxon>Bifurcata</taxon>
        <taxon>Unidentata</taxon>
        <taxon>Episquamata</taxon>
        <taxon>Toxicofera</taxon>
        <taxon>Iguania</taxon>
        <taxon>Acrodonta</taxon>
        <taxon>Agamidae</taxon>
        <taxon>Agaminae</taxon>
        <taxon>Phrynocephalus</taxon>
    </lineage>
</organism>
<accession>A0A9Q0XVV1</accession>
<feature type="region of interest" description="Disordered" evidence="3">
    <location>
        <begin position="907"/>
        <end position="991"/>
    </location>
</feature>
<dbReference type="SUPFAM" id="SSF52540">
    <property type="entry name" value="P-loop containing nucleoside triphosphate hydrolases"/>
    <property type="match status" value="2"/>
</dbReference>
<dbReference type="GO" id="GO:0005524">
    <property type="term" value="F:ATP binding"/>
    <property type="evidence" value="ECO:0007669"/>
    <property type="project" value="UniProtKB-KW"/>
</dbReference>
<dbReference type="GO" id="GO:0017116">
    <property type="term" value="F:single-stranded DNA helicase activity"/>
    <property type="evidence" value="ECO:0007669"/>
    <property type="project" value="TreeGrafter"/>
</dbReference>
<dbReference type="InterPro" id="IPR058839">
    <property type="entry name" value="WHD_HELB"/>
</dbReference>
<dbReference type="Proteomes" id="UP001142489">
    <property type="component" value="Unassembled WGS sequence"/>
</dbReference>
<feature type="compositionally biased region" description="Polar residues" evidence="3">
    <location>
        <begin position="910"/>
        <end position="942"/>
    </location>
</feature>
<evidence type="ECO:0000256" key="1">
    <source>
        <dbReference type="ARBA" id="ARBA00022741"/>
    </source>
</evidence>
<dbReference type="AlphaFoldDB" id="A0A9Q0XVV1"/>
<feature type="compositionally biased region" description="Acidic residues" evidence="3">
    <location>
        <begin position="14"/>
        <end position="40"/>
    </location>
</feature>
<feature type="region of interest" description="Disordered" evidence="3">
    <location>
        <begin position="1"/>
        <end position="40"/>
    </location>
</feature>
<sequence length="1028" mass="117317">MFETPEMKGLPLREEEEEEGDDEDEDDDPEPLDVAFEDSGLEPLPRRKGVVIKDFNTKTEYEVVGRFPLVGPWWMVNVKVKKVGSKYLLQGYPSYYLQMETEGNQKAVVSLFMKACCVPDSFQEEFFTWLPEGSSLNFTHLEETLKTFHETKCREEKRSADTKCFDIFKHIKESDEGKALLTALSFPTILEFLPKLLPRNVLTCIKWFEYSTAKCEGDRLTTLDKILKEEPWKLGFNKLMYRELNDSLSEARLKNLRECGPVFQKVPELQKNALIVYEKLKQSCREDGHTYKEQDELTRMVSKEMSVDQAWKALRFMKDEEIVIMEKEHVFLPGLYNSEKRVADIVHHLIEKPPWRMHVDVKKILKVDKMRDSDVQSKINGEELNEMDQKESASTSDAKENYINDLDSGEETFREESTRKAEADSDQESAVRLICSNPVTIISGKGGCGKTTVVSSLFHYLMKTEKEEVANACNDFEADLDASEEWNAFSCSSSLNRNDSINVLFTAPTGKAAALLSKKTKQPAYTLHQVIYSYREGNPSWKFSHINVLVVDEGSLVSVGVLSRALQYLFYHARLTKLVILGDVRQLPSIEPGNMLADIFESLKPRGWTIDLKSNHRAESQLIVDNATRIFQRRYPKFDEVLRISEENNIWPTASPDKKFILVVLPPEDGSLYLQSAITALLENGPGLKDPKQSQFITFRRKDCDIINEICCRYYSKHPMRDHENKLQFLCEDKICSTRNVYLRDLLTRESIVCTKNDKCSEDSGPCICPVCTRREENGEKDDRRLCNGEIFFIKEDKKVDGKRILTISITDGPEYTVLYQALRRNSKIKHAWARTIHTFQGSEENTIVYVVGNSGRQNWQHVYTAVTRGRCRVYIVAEEAKLRGAIGRRTFGRKTYLRKRMNEALAGKINSSQQPSTSRETWKNPENNTWDCGSPAKSNFINKEESAPPGQMEGDNEPEGSNQRAGTSEEAALSPGGRKRQSGFPDGCLSPLKVTLVTEDNKTSPLATSLLQSMTLKSPAPKRLFNS</sequence>
<dbReference type="Pfam" id="PF25894">
    <property type="entry name" value="WHD_HELB"/>
    <property type="match status" value="1"/>
</dbReference>
<dbReference type="Gene3D" id="3.40.50.300">
    <property type="entry name" value="P-loop containing nucleotide triphosphate hydrolases"/>
    <property type="match status" value="2"/>
</dbReference>
<gene>
    <name evidence="5" type="ORF">JRQ81_015964</name>
</gene>
<evidence type="ECO:0000313" key="6">
    <source>
        <dbReference type="Proteomes" id="UP001142489"/>
    </source>
</evidence>
<dbReference type="PANTHER" id="PTHR43788:SF6">
    <property type="entry name" value="DNA HELICASE B"/>
    <property type="match status" value="1"/>
</dbReference>
<evidence type="ECO:0000313" key="5">
    <source>
        <dbReference type="EMBL" id="KAJ7329790.1"/>
    </source>
</evidence>
<keyword evidence="2" id="KW-0067">ATP-binding</keyword>
<dbReference type="GO" id="GO:2000042">
    <property type="term" value="P:negative regulation of double-strand break repair via homologous recombination"/>
    <property type="evidence" value="ECO:0007669"/>
    <property type="project" value="TreeGrafter"/>
</dbReference>
<dbReference type="OrthoDB" id="416437at2759"/>
<evidence type="ECO:0000256" key="2">
    <source>
        <dbReference type="ARBA" id="ARBA00022840"/>
    </source>
</evidence>
<evidence type="ECO:0000256" key="3">
    <source>
        <dbReference type="SAM" id="MobiDB-lite"/>
    </source>
</evidence>
<keyword evidence="6" id="KW-1185">Reference proteome</keyword>
<name>A0A9Q0XVV1_9SAUR</name>
<protein>
    <recommendedName>
        <fullName evidence="4">DNA helicase B winged helix domain-containing protein</fullName>
    </recommendedName>
</protein>
<dbReference type="PANTHER" id="PTHR43788">
    <property type="entry name" value="DNA2/NAM7 HELICASE FAMILY MEMBER"/>
    <property type="match status" value="1"/>
</dbReference>
<feature type="compositionally biased region" description="Basic and acidic residues" evidence="3">
    <location>
        <begin position="387"/>
        <end position="402"/>
    </location>
</feature>
<reference evidence="5" key="1">
    <citation type="journal article" date="2023" name="DNA Res.">
        <title>Chromosome-level genome assembly of Phrynocephalus forsythii using third-generation DNA sequencing and Hi-C analysis.</title>
        <authorList>
            <person name="Qi Y."/>
            <person name="Zhao W."/>
            <person name="Zhao Y."/>
            <person name="Niu C."/>
            <person name="Cao S."/>
            <person name="Zhang Y."/>
        </authorList>
    </citation>
    <scope>NUCLEOTIDE SEQUENCE</scope>
    <source>
        <tissue evidence="5">Muscle</tissue>
    </source>
</reference>
<dbReference type="CDD" id="cd17933">
    <property type="entry name" value="DEXSc_RecD-like"/>
    <property type="match status" value="1"/>
</dbReference>
<evidence type="ECO:0000259" key="4">
    <source>
        <dbReference type="Pfam" id="PF25894"/>
    </source>
</evidence>
<feature type="region of interest" description="Disordered" evidence="3">
    <location>
        <begin position="376"/>
        <end position="404"/>
    </location>
</feature>
<proteinExistence type="predicted"/>
<dbReference type="InterPro" id="IPR050534">
    <property type="entry name" value="Coronavir_polyprotein_1ab"/>
</dbReference>
<dbReference type="Pfam" id="PF13604">
    <property type="entry name" value="AAA_30"/>
    <property type="match status" value="1"/>
</dbReference>
<dbReference type="CDD" id="cd18809">
    <property type="entry name" value="SF1_C_RecD"/>
    <property type="match status" value="1"/>
</dbReference>
<keyword evidence="1" id="KW-0547">Nucleotide-binding</keyword>
<dbReference type="EMBL" id="JAPFRF010000006">
    <property type="protein sequence ID" value="KAJ7329790.1"/>
    <property type="molecule type" value="Genomic_DNA"/>
</dbReference>
<dbReference type="InterPro" id="IPR027417">
    <property type="entry name" value="P-loop_NTPase"/>
</dbReference>
<feature type="domain" description="DNA helicase B winged helix" evidence="4">
    <location>
        <begin position="223"/>
        <end position="332"/>
    </location>
</feature>
<comment type="caution">
    <text evidence="5">The sequence shown here is derived from an EMBL/GenBank/DDBJ whole genome shotgun (WGS) entry which is preliminary data.</text>
</comment>